<evidence type="ECO:0000256" key="3">
    <source>
        <dbReference type="ARBA" id="ARBA00023163"/>
    </source>
</evidence>
<keyword evidence="2" id="KW-0238">DNA-binding</keyword>
<dbReference type="InterPro" id="IPR050204">
    <property type="entry name" value="AraC_XylS_family_regulators"/>
</dbReference>
<sequence length="293" mass="33597">MRRYQDIYPSAPILMSDGSVRPSAAELLSLEYFEAEPASMPHEVFSQHHILINLKAEPHRVENWRGEEHRDFTFRKNEVIVTPSGIKSGWRWHEHSRCIVITLDPAMLEAFTQNELGKVLTHQQLVDTPQFEDADLTAAATMLYEALRQSSSGSQIMFESLARIFLVKLVERYGDEQSEELAFSRAFTPAHYKRVLDFVSQRFGDAISIEDIAREAGLSASHFTRLFKRTVGDTPHQFLMRYRVEQAAKMLADKSKAAIEVAHACGFSDQPHMSRVFKQYRGETPSAWQRRHA</sequence>
<evidence type="ECO:0000259" key="4">
    <source>
        <dbReference type="PROSITE" id="PS01124"/>
    </source>
</evidence>
<evidence type="ECO:0000313" key="5">
    <source>
        <dbReference type="EMBL" id="MBD2842142.1"/>
    </source>
</evidence>
<dbReference type="SMART" id="SM00342">
    <property type="entry name" value="HTH_ARAC"/>
    <property type="match status" value="1"/>
</dbReference>
<evidence type="ECO:0000313" key="6">
    <source>
        <dbReference type="Proteomes" id="UP000635384"/>
    </source>
</evidence>
<accession>A0ABR8KV69</accession>
<dbReference type="PROSITE" id="PS01124">
    <property type="entry name" value="HTH_ARAC_FAMILY_2"/>
    <property type="match status" value="1"/>
</dbReference>
<keyword evidence="1" id="KW-0805">Transcription regulation</keyword>
<dbReference type="PANTHER" id="PTHR46796">
    <property type="entry name" value="HTH-TYPE TRANSCRIPTIONAL ACTIVATOR RHAS-RELATED"/>
    <property type="match status" value="1"/>
</dbReference>
<protein>
    <submittedName>
        <fullName evidence="5">Helix-turn-helix domain-containing protein</fullName>
    </submittedName>
</protein>
<keyword evidence="3" id="KW-0804">Transcription</keyword>
<dbReference type="InterPro" id="IPR009057">
    <property type="entry name" value="Homeodomain-like_sf"/>
</dbReference>
<feature type="domain" description="HTH araC/xylS-type" evidence="4">
    <location>
        <begin position="193"/>
        <end position="291"/>
    </location>
</feature>
<dbReference type="Pfam" id="PF12833">
    <property type="entry name" value="HTH_18"/>
    <property type="match status" value="1"/>
</dbReference>
<evidence type="ECO:0000256" key="1">
    <source>
        <dbReference type="ARBA" id="ARBA00023015"/>
    </source>
</evidence>
<gene>
    <name evidence="5" type="ORF">IB285_07705</name>
</gene>
<dbReference type="InterPro" id="IPR018060">
    <property type="entry name" value="HTH_AraC"/>
</dbReference>
<evidence type="ECO:0000256" key="2">
    <source>
        <dbReference type="ARBA" id="ARBA00023125"/>
    </source>
</evidence>
<proteinExistence type="predicted"/>
<dbReference type="SUPFAM" id="SSF46689">
    <property type="entry name" value="Homeodomain-like"/>
    <property type="match status" value="2"/>
</dbReference>
<reference evidence="5 6" key="1">
    <citation type="submission" date="2020-09" db="EMBL/GenBank/DDBJ databases">
        <authorList>
            <person name="Yoon J.-W."/>
        </authorList>
    </citation>
    <scope>NUCLEOTIDE SEQUENCE [LARGE SCALE GENOMIC DNA]</scope>
    <source>
        <strain evidence="5 6">KMU-140</strain>
    </source>
</reference>
<organism evidence="5 6">
    <name type="scientific">Erythrobacter rubeus</name>
    <dbReference type="NCBI Taxonomy" id="2760803"/>
    <lineage>
        <taxon>Bacteria</taxon>
        <taxon>Pseudomonadati</taxon>
        <taxon>Pseudomonadota</taxon>
        <taxon>Alphaproteobacteria</taxon>
        <taxon>Sphingomonadales</taxon>
        <taxon>Erythrobacteraceae</taxon>
        <taxon>Erythrobacter/Porphyrobacter group</taxon>
        <taxon>Erythrobacter</taxon>
    </lineage>
</organism>
<dbReference type="Gene3D" id="1.10.10.60">
    <property type="entry name" value="Homeodomain-like"/>
    <property type="match status" value="2"/>
</dbReference>
<dbReference type="Proteomes" id="UP000635384">
    <property type="component" value="Unassembled WGS sequence"/>
</dbReference>
<comment type="caution">
    <text evidence="5">The sequence shown here is derived from an EMBL/GenBank/DDBJ whole genome shotgun (WGS) entry which is preliminary data.</text>
</comment>
<keyword evidence="6" id="KW-1185">Reference proteome</keyword>
<dbReference type="EMBL" id="JACXLC010000001">
    <property type="protein sequence ID" value="MBD2842142.1"/>
    <property type="molecule type" value="Genomic_DNA"/>
</dbReference>
<name>A0ABR8KV69_9SPHN</name>